<protein>
    <submittedName>
        <fullName evidence="1">Uncharacterized protein</fullName>
    </submittedName>
</protein>
<name>A0A8S5MX12_9CAUD</name>
<sequence>MLTLEQYKEIRKVRDGSPFTCNININTYIDGVRFRLAQWYGIPEEEITDDFIYNFLKNLDKTLD</sequence>
<proteinExistence type="predicted"/>
<organism evidence="1">
    <name type="scientific">Siphoviridae sp. ctsBB38</name>
    <dbReference type="NCBI Taxonomy" id="2826482"/>
    <lineage>
        <taxon>Viruses</taxon>
        <taxon>Duplodnaviria</taxon>
        <taxon>Heunggongvirae</taxon>
        <taxon>Uroviricota</taxon>
        <taxon>Caudoviricetes</taxon>
    </lineage>
</organism>
<evidence type="ECO:0000313" key="1">
    <source>
        <dbReference type="EMBL" id="DAD86443.1"/>
    </source>
</evidence>
<reference evidence="1" key="1">
    <citation type="journal article" date="2021" name="Proc. Natl. Acad. Sci. U.S.A.">
        <title>A Catalog of Tens of Thousands of Viruses from Human Metagenomes Reveals Hidden Associations with Chronic Diseases.</title>
        <authorList>
            <person name="Tisza M.J."/>
            <person name="Buck C.B."/>
        </authorList>
    </citation>
    <scope>NUCLEOTIDE SEQUENCE</scope>
    <source>
        <strain evidence="1">CtsBB38</strain>
    </source>
</reference>
<accession>A0A8S5MX12</accession>
<dbReference type="EMBL" id="BK014999">
    <property type="protein sequence ID" value="DAD86443.1"/>
    <property type="molecule type" value="Genomic_DNA"/>
</dbReference>